<evidence type="ECO:0000313" key="4">
    <source>
        <dbReference type="EMBL" id="UQC86752.1"/>
    </source>
</evidence>
<dbReference type="PROSITE" id="PS00463">
    <property type="entry name" value="ZN2_CY6_FUNGAL_1"/>
    <property type="match status" value="1"/>
</dbReference>
<dbReference type="InterPro" id="IPR001138">
    <property type="entry name" value="Zn2Cys6_DnaBD"/>
</dbReference>
<dbReference type="RefSeq" id="XP_049148363.1">
    <property type="nucleotide sequence ID" value="XM_049291218.1"/>
</dbReference>
<dbReference type="Pfam" id="PF00172">
    <property type="entry name" value="Zn_clus"/>
    <property type="match status" value="1"/>
</dbReference>
<dbReference type="InterPro" id="IPR052400">
    <property type="entry name" value="Zn2-C6_fungal_TF"/>
</dbReference>
<dbReference type="EMBL" id="CP019478">
    <property type="protein sequence ID" value="UQC86752.1"/>
    <property type="molecule type" value="Genomic_DNA"/>
</dbReference>
<dbReference type="InterPro" id="IPR036864">
    <property type="entry name" value="Zn2-C6_fun-type_DNA-bd_sf"/>
</dbReference>
<reference evidence="4" key="1">
    <citation type="journal article" date="2021" name="Mol. Plant Microbe Interact.">
        <title>Complete Genome Sequence of the Plant-Pathogenic Fungus Colletotrichum lupini.</title>
        <authorList>
            <person name="Baroncelli R."/>
            <person name="Pensec F."/>
            <person name="Da Lio D."/>
            <person name="Boufleur T."/>
            <person name="Vicente I."/>
            <person name="Sarrocco S."/>
            <person name="Picot A."/>
            <person name="Baraldi E."/>
            <person name="Sukno S."/>
            <person name="Thon M."/>
            <person name="Le Floch G."/>
        </authorList>
    </citation>
    <scope>NUCLEOTIDE SEQUENCE</scope>
    <source>
        <strain evidence="4">IMI 504893</strain>
    </source>
</reference>
<sequence length="861" mass="95488">MRSWSFTRLRGTSGITVESELTIRRNSIRLVWRAGCTARSPQLTAHGRKYKKERIKTCDFDTVPRPPASPDADINTPRHLDCNNLDVTTSPAFNSTSPNLTLIALPCFNSNPTFSYLPPLLTPHKRHLHPALPVLWSKLWACANATRISPGPRSLEPRIVNLHNYNLASLPRNFDTIIHFISFLPSIPICLIQLPLAPVNTLKTTPPPAFFNTCTTSIRLPSCYAPRPLIFEPPRDTDVDVNIDPPVDDTVGPRRPDHCFGTQSSTSSTVANMPPRRSHKKSRAGCKRCKSRKIKCDEVHPRCGNCLKHGVPCDFENPDMFDELLTALTPSNTQSSQSPIDRASSTAPSPSAHRAKTPSFSGSPPAMNCSPLYTTPSTAAVSATTTPNNRLLELRLMHQFTSMTSRTLVVNTPATQDIWTNTVPRLAFGGATYLADAMLAVAALHLRSFNPDDRALIRASHSYMASSLAAYCTTLQNGITEANAESLFLTAALIAFQSTATRIFIRDEADPSDPSSAYSLPLSWFHAFQGVKTVVATSWPWIRNSGVVIPIIDSQPVLQLDLDATSPTSFFGKLLDNLDEELQTEDTLMAMSTRQSYQHAIAVLNWAHKLPHRGAALAFPATVSKRFIELLEERRPRALTILACFFALLKGFESAVWWLDGVARREVMGIVSQFEATSPWWEHLEWPVRIALYKNTIIPPEVWGSDWVTEESKAEKGHNMTAESFVNHIEILTGVFQKAQQIPVTGITVPANAVLADLDGARSVHKNGMVGVTDSRSFMWQGCGPFRGKDETRIYHHHNTYGSGFYEGLWSSIFAGMDGTAQAEHIFDTFLAYEFDDITDWTFLRNGNKAGQVFPVTRDHP</sequence>
<dbReference type="KEGG" id="clup:CLUP02_12254"/>
<protein>
    <recommendedName>
        <fullName evidence="3">Zn(2)-C6 fungal-type domain-containing protein</fullName>
    </recommendedName>
</protein>
<dbReference type="SMART" id="SM00066">
    <property type="entry name" value="GAL4"/>
    <property type="match status" value="1"/>
</dbReference>
<evidence type="ECO:0000313" key="5">
    <source>
        <dbReference type="Proteomes" id="UP000830671"/>
    </source>
</evidence>
<organism evidence="4 5">
    <name type="scientific">Colletotrichum lupini</name>
    <dbReference type="NCBI Taxonomy" id="145971"/>
    <lineage>
        <taxon>Eukaryota</taxon>
        <taxon>Fungi</taxon>
        <taxon>Dikarya</taxon>
        <taxon>Ascomycota</taxon>
        <taxon>Pezizomycotina</taxon>
        <taxon>Sordariomycetes</taxon>
        <taxon>Hypocreomycetidae</taxon>
        <taxon>Glomerellales</taxon>
        <taxon>Glomerellaceae</taxon>
        <taxon>Colletotrichum</taxon>
        <taxon>Colletotrichum acutatum species complex</taxon>
    </lineage>
</organism>
<dbReference type="PANTHER" id="PTHR47657:SF14">
    <property type="entry name" value="ZN(2)-C6 FUNGAL-TYPE DOMAIN-CONTAINING PROTEIN"/>
    <property type="match status" value="1"/>
</dbReference>
<keyword evidence="5" id="KW-1185">Reference proteome</keyword>
<dbReference type="Proteomes" id="UP000830671">
    <property type="component" value="Chromosome 6"/>
</dbReference>
<name>A0A9Q8WL30_9PEZI</name>
<dbReference type="AlphaFoldDB" id="A0A9Q8WL30"/>
<feature type="region of interest" description="Disordered" evidence="2">
    <location>
        <begin position="247"/>
        <end position="281"/>
    </location>
</feature>
<keyword evidence="1" id="KW-0539">Nucleus</keyword>
<evidence type="ECO:0000259" key="3">
    <source>
        <dbReference type="PROSITE" id="PS50048"/>
    </source>
</evidence>
<feature type="domain" description="Zn(2)-C6 fungal-type" evidence="3">
    <location>
        <begin position="285"/>
        <end position="315"/>
    </location>
</feature>
<dbReference type="GeneID" id="73346228"/>
<gene>
    <name evidence="4" type="ORF">CLUP02_12254</name>
</gene>
<dbReference type="SUPFAM" id="SSF57701">
    <property type="entry name" value="Zn2/Cys6 DNA-binding domain"/>
    <property type="match status" value="1"/>
</dbReference>
<feature type="region of interest" description="Disordered" evidence="2">
    <location>
        <begin position="331"/>
        <end position="368"/>
    </location>
</feature>
<feature type="compositionally biased region" description="Polar residues" evidence="2">
    <location>
        <begin position="261"/>
        <end position="271"/>
    </location>
</feature>
<feature type="compositionally biased region" description="Polar residues" evidence="2">
    <location>
        <begin position="331"/>
        <end position="349"/>
    </location>
</feature>
<dbReference type="CDD" id="cd00067">
    <property type="entry name" value="GAL4"/>
    <property type="match status" value="1"/>
</dbReference>
<dbReference type="Gene3D" id="4.10.240.10">
    <property type="entry name" value="Zn(2)-C6 fungal-type DNA-binding domain"/>
    <property type="match status" value="1"/>
</dbReference>
<dbReference type="PROSITE" id="PS50048">
    <property type="entry name" value="ZN2_CY6_FUNGAL_2"/>
    <property type="match status" value="1"/>
</dbReference>
<evidence type="ECO:0000256" key="1">
    <source>
        <dbReference type="ARBA" id="ARBA00023242"/>
    </source>
</evidence>
<accession>A0A9Q8WL30</accession>
<dbReference type="GO" id="GO:0008270">
    <property type="term" value="F:zinc ion binding"/>
    <property type="evidence" value="ECO:0007669"/>
    <property type="project" value="InterPro"/>
</dbReference>
<evidence type="ECO:0000256" key="2">
    <source>
        <dbReference type="SAM" id="MobiDB-lite"/>
    </source>
</evidence>
<proteinExistence type="predicted"/>
<dbReference type="GO" id="GO:0000981">
    <property type="term" value="F:DNA-binding transcription factor activity, RNA polymerase II-specific"/>
    <property type="evidence" value="ECO:0007669"/>
    <property type="project" value="InterPro"/>
</dbReference>
<dbReference type="PANTHER" id="PTHR47657">
    <property type="entry name" value="STEROL REGULATORY ELEMENT-BINDING PROTEIN ECM22"/>
    <property type="match status" value="1"/>
</dbReference>